<evidence type="ECO:0000256" key="1">
    <source>
        <dbReference type="SAM" id="SignalP"/>
    </source>
</evidence>
<keyword evidence="3" id="KW-1185">Reference proteome</keyword>
<dbReference type="AlphaFoldDB" id="Q3SF08"/>
<feature type="signal peptide" evidence="1">
    <location>
        <begin position="1"/>
        <end position="20"/>
    </location>
</feature>
<dbReference type="Pfam" id="PF04214">
    <property type="entry name" value="DUF411"/>
    <property type="match status" value="1"/>
</dbReference>
<name>Q3SF08_THIDA</name>
<dbReference type="HOGENOM" id="CLU_112034_0_0_4"/>
<evidence type="ECO:0000313" key="3">
    <source>
        <dbReference type="Proteomes" id="UP000008291"/>
    </source>
</evidence>
<dbReference type="KEGG" id="tbd:Tbd_0650"/>
<evidence type="ECO:0000313" key="2">
    <source>
        <dbReference type="EMBL" id="AAZ96603.1"/>
    </source>
</evidence>
<dbReference type="InterPro" id="IPR007332">
    <property type="entry name" value="DUF411"/>
</dbReference>
<dbReference type="Proteomes" id="UP000008291">
    <property type="component" value="Chromosome"/>
</dbReference>
<dbReference type="STRING" id="292415.Tbd_0650"/>
<sequence length="146" mass="15820">MKSLLVRLTLLAATAQTAWAAPPAPVIDVYKSPTCGCCAKWIDHLEANGFTVRGHDTADLDQHKRRLGIPPEFASCHTAELAGYAIEGHVPARDIRRLLREKPHARGLAVPGMPIGSPGMEQGARKDPYAVLLVNPNGSARTFSRY</sequence>
<accession>Q3SF08</accession>
<proteinExistence type="predicted"/>
<keyword evidence="1" id="KW-0732">Signal</keyword>
<dbReference type="SUPFAM" id="SSF52833">
    <property type="entry name" value="Thioredoxin-like"/>
    <property type="match status" value="1"/>
</dbReference>
<dbReference type="RefSeq" id="WP_011311162.1">
    <property type="nucleotide sequence ID" value="NC_007404.1"/>
</dbReference>
<gene>
    <name evidence="2" type="ordered locus">Tbd_0650</name>
</gene>
<protein>
    <submittedName>
        <fullName evidence="2">Putative exported protein</fullName>
    </submittedName>
</protein>
<reference evidence="2 3" key="1">
    <citation type="journal article" date="2006" name="J. Bacteriol.">
        <title>The genome sequence of the obligately chemolithoautotrophic, facultatively anaerobic bacterium Thiobacillus denitrificans.</title>
        <authorList>
            <person name="Beller H.R."/>
            <person name="Chain P.S."/>
            <person name="Letain T.E."/>
            <person name="Chakicherla A."/>
            <person name="Larimer F.W."/>
            <person name="Richardson P.M."/>
            <person name="Coleman M.A."/>
            <person name="Wood A.P."/>
            <person name="Kelly D.P."/>
        </authorList>
    </citation>
    <scope>NUCLEOTIDE SEQUENCE [LARGE SCALE GENOMIC DNA]</scope>
    <source>
        <strain evidence="2 3">ATCC 25259</strain>
    </source>
</reference>
<dbReference type="EMBL" id="CP000116">
    <property type="protein sequence ID" value="AAZ96603.1"/>
    <property type="molecule type" value="Genomic_DNA"/>
</dbReference>
<feature type="chain" id="PRO_5004228734" evidence="1">
    <location>
        <begin position="21"/>
        <end position="146"/>
    </location>
</feature>
<dbReference type="eggNOG" id="COG3019">
    <property type="taxonomic scope" value="Bacteria"/>
</dbReference>
<organism evidence="2 3">
    <name type="scientific">Thiobacillus denitrificans (strain ATCC 25259 / T1)</name>
    <dbReference type="NCBI Taxonomy" id="292415"/>
    <lineage>
        <taxon>Bacteria</taxon>
        <taxon>Pseudomonadati</taxon>
        <taxon>Pseudomonadota</taxon>
        <taxon>Betaproteobacteria</taxon>
        <taxon>Nitrosomonadales</taxon>
        <taxon>Thiobacillaceae</taxon>
        <taxon>Thiobacillus</taxon>
    </lineage>
</organism>
<dbReference type="InterPro" id="IPR036249">
    <property type="entry name" value="Thioredoxin-like_sf"/>
</dbReference>
<dbReference type="OrthoDB" id="14727at2"/>